<proteinExistence type="predicted"/>
<evidence type="ECO:0000313" key="2">
    <source>
        <dbReference type="EMBL" id="KAF6144440.1"/>
    </source>
</evidence>
<feature type="region of interest" description="Disordered" evidence="1">
    <location>
        <begin position="184"/>
        <end position="236"/>
    </location>
</feature>
<dbReference type="GO" id="GO:0006396">
    <property type="term" value="P:RNA processing"/>
    <property type="evidence" value="ECO:0007669"/>
    <property type="project" value="InterPro"/>
</dbReference>
<reference evidence="2 3" key="1">
    <citation type="journal article" date="2020" name="IScience">
        <title>Genome Sequencing of the Endangered Kingdonia uniflora (Circaeasteraceae, Ranunculales) Reveals Potential Mechanisms of Evolutionary Specialization.</title>
        <authorList>
            <person name="Sun Y."/>
            <person name="Deng T."/>
            <person name="Zhang A."/>
            <person name="Moore M.J."/>
            <person name="Landis J.B."/>
            <person name="Lin N."/>
            <person name="Zhang H."/>
            <person name="Zhang X."/>
            <person name="Huang J."/>
            <person name="Zhang X."/>
            <person name="Sun H."/>
            <person name="Wang H."/>
        </authorList>
    </citation>
    <scope>NUCLEOTIDE SEQUENCE [LARGE SCALE GENOMIC DNA]</scope>
    <source>
        <strain evidence="2">TB1705</strain>
        <tissue evidence="2">Leaf</tissue>
    </source>
</reference>
<dbReference type="Pfam" id="PF04032">
    <property type="entry name" value="Rpr2"/>
    <property type="match status" value="1"/>
</dbReference>
<evidence type="ECO:0000313" key="3">
    <source>
        <dbReference type="Proteomes" id="UP000541444"/>
    </source>
</evidence>
<feature type="region of interest" description="Disordered" evidence="1">
    <location>
        <begin position="1"/>
        <end position="25"/>
    </location>
</feature>
<dbReference type="Proteomes" id="UP000541444">
    <property type="component" value="Unassembled WGS sequence"/>
</dbReference>
<dbReference type="Gene3D" id="6.20.50.20">
    <property type="match status" value="1"/>
</dbReference>
<keyword evidence="3" id="KW-1185">Reference proteome</keyword>
<organism evidence="2 3">
    <name type="scientific">Kingdonia uniflora</name>
    <dbReference type="NCBI Taxonomy" id="39325"/>
    <lineage>
        <taxon>Eukaryota</taxon>
        <taxon>Viridiplantae</taxon>
        <taxon>Streptophyta</taxon>
        <taxon>Embryophyta</taxon>
        <taxon>Tracheophyta</taxon>
        <taxon>Spermatophyta</taxon>
        <taxon>Magnoliopsida</taxon>
        <taxon>Ranunculales</taxon>
        <taxon>Circaeasteraceae</taxon>
        <taxon>Kingdonia</taxon>
    </lineage>
</organism>
<dbReference type="AlphaFoldDB" id="A0A7J7LPH0"/>
<name>A0A7J7LPH0_9MAGN</name>
<gene>
    <name evidence="2" type="ORF">GIB67_024667</name>
</gene>
<dbReference type="PANTHER" id="PTHR36072">
    <property type="entry name" value="OS01G0541600 PROTEIN"/>
    <property type="match status" value="1"/>
</dbReference>
<feature type="compositionally biased region" description="Basic and acidic residues" evidence="1">
    <location>
        <begin position="212"/>
        <end position="222"/>
    </location>
</feature>
<comment type="caution">
    <text evidence="2">The sequence shown here is derived from an EMBL/GenBank/DDBJ whole genome shotgun (WGS) entry which is preliminary data.</text>
</comment>
<feature type="region of interest" description="Disordered" evidence="1">
    <location>
        <begin position="140"/>
        <end position="167"/>
    </location>
</feature>
<dbReference type="EMBL" id="JACGCM010002131">
    <property type="protein sequence ID" value="KAF6144440.1"/>
    <property type="molecule type" value="Genomic_DNA"/>
</dbReference>
<dbReference type="OrthoDB" id="1937463at2759"/>
<dbReference type="InterPro" id="IPR007175">
    <property type="entry name" value="Rpr2/Snm1/Rpp21"/>
</dbReference>
<accession>A0A7J7LPH0</accession>
<sequence>MGNNRNMKGLAAQSHGQPQRAAGGSTNVKSILKMQHLQNLASWAAGEASMPSLGAFFGHRLASFGEAVGTPIDSSLVSCQRCESILQPGFNCTVRIENNGATVRRRRKKLSNPTQNTVIYTCHFCLHRNLKRGTQKGYVKDVYNSKNPKPVPESKPICSKNQNTANSGRTTKAIEEIPVAVSKPNIENSPATPAPLLLDRPKRKRKAPGSNKKAETTLDVVKKGSAASKNRRKSWSSLKDIVEKNKNQGDLIISNLAIPFPL</sequence>
<protein>
    <submittedName>
        <fullName evidence="2">Uncharacterized protein</fullName>
    </submittedName>
</protein>
<evidence type="ECO:0000256" key="1">
    <source>
        <dbReference type="SAM" id="MobiDB-lite"/>
    </source>
</evidence>
<dbReference type="PANTHER" id="PTHR36072:SF2">
    <property type="entry name" value="OS01G0531000 PROTEIN"/>
    <property type="match status" value="1"/>
</dbReference>